<dbReference type="PANTHER" id="PTHR42673:SF4">
    <property type="entry name" value="MALEYLACETOACETATE ISOMERASE"/>
    <property type="match status" value="1"/>
</dbReference>
<dbReference type="GO" id="GO:0006559">
    <property type="term" value="P:L-phenylalanine catabolic process"/>
    <property type="evidence" value="ECO:0007669"/>
    <property type="project" value="TreeGrafter"/>
</dbReference>
<dbReference type="InterPro" id="IPR036282">
    <property type="entry name" value="Glutathione-S-Trfase_C_sf"/>
</dbReference>
<organism evidence="2">
    <name type="scientific">hydrothermal vent metagenome</name>
    <dbReference type="NCBI Taxonomy" id="652676"/>
    <lineage>
        <taxon>unclassified sequences</taxon>
        <taxon>metagenomes</taxon>
        <taxon>ecological metagenomes</taxon>
    </lineage>
</organism>
<dbReference type="Gene3D" id="3.40.30.10">
    <property type="entry name" value="Glutaredoxin"/>
    <property type="match status" value="1"/>
</dbReference>
<dbReference type="SUPFAM" id="SSF47616">
    <property type="entry name" value="GST C-terminal domain-like"/>
    <property type="match status" value="1"/>
</dbReference>
<dbReference type="InterPro" id="IPR036249">
    <property type="entry name" value="Thioredoxin-like_sf"/>
</dbReference>
<dbReference type="AlphaFoldDB" id="A0A3B0W120"/>
<sequence length="219" mass="25568">MSGLTLIIGNKNYSSWSLRPWIFLKYHQLEFNEIRVPLFTETTNEELSEYNSDFKVPILKDGELVVWDSLSILEYISEKYLGNKGWPSNIKSRSVARSVSSEMHSSFFNIRNELPMNCRKKFNNIELSKDAECEVERIKYLWRMCQNNYGNKGGWLFGDFSIVDAMFAPIALRLDGYSIPVDNETQKYIKQVLDHPYIIEWVEAGKIEKEIIGEDEVEI</sequence>
<dbReference type="Gene3D" id="1.20.1050.10">
    <property type="match status" value="1"/>
</dbReference>
<dbReference type="EMBL" id="UOFB01000311">
    <property type="protein sequence ID" value="VAW48981.1"/>
    <property type="molecule type" value="Genomic_DNA"/>
</dbReference>
<dbReference type="GO" id="GO:0006749">
    <property type="term" value="P:glutathione metabolic process"/>
    <property type="evidence" value="ECO:0007669"/>
    <property type="project" value="TreeGrafter"/>
</dbReference>
<dbReference type="EC" id="2.5.1.18" evidence="2"/>
<accession>A0A3B0W120</accession>
<dbReference type="Pfam" id="PF13409">
    <property type="entry name" value="GST_N_2"/>
    <property type="match status" value="1"/>
</dbReference>
<dbReference type="CDD" id="cd03043">
    <property type="entry name" value="GST_N_1"/>
    <property type="match status" value="1"/>
</dbReference>
<feature type="domain" description="GST N-terminal" evidence="1">
    <location>
        <begin position="4"/>
        <end position="84"/>
    </location>
</feature>
<dbReference type="CDD" id="cd03194">
    <property type="entry name" value="GST_C_3"/>
    <property type="match status" value="1"/>
</dbReference>
<protein>
    <submittedName>
        <fullName evidence="2">Glutathione S-transferase</fullName>
        <ecNumber evidence="2">2.5.1.18</ecNumber>
    </submittedName>
</protein>
<dbReference type="InterPro" id="IPR004045">
    <property type="entry name" value="Glutathione_S-Trfase_N"/>
</dbReference>
<dbReference type="GO" id="GO:0016034">
    <property type="term" value="F:maleylacetoacetate isomerase activity"/>
    <property type="evidence" value="ECO:0007669"/>
    <property type="project" value="TreeGrafter"/>
</dbReference>
<evidence type="ECO:0000313" key="2">
    <source>
        <dbReference type="EMBL" id="VAW48981.1"/>
    </source>
</evidence>
<evidence type="ECO:0000259" key="1">
    <source>
        <dbReference type="PROSITE" id="PS50404"/>
    </source>
</evidence>
<name>A0A3B0W120_9ZZZZ</name>
<keyword evidence="2" id="KW-0808">Transferase</keyword>
<gene>
    <name evidence="2" type="ORF">MNBD_GAMMA04-1712</name>
</gene>
<dbReference type="GO" id="GO:0004364">
    <property type="term" value="F:glutathione transferase activity"/>
    <property type="evidence" value="ECO:0007669"/>
    <property type="project" value="UniProtKB-EC"/>
</dbReference>
<proteinExistence type="predicted"/>
<dbReference type="SUPFAM" id="SSF52833">
    <property type="entry name" value="Thioredoxin-like"/>
    <property type="match status" value="1"/>
</dbReference>
<reference evidence="2" key="1">
    <citation type="submission" date="2018-06" db="EMBL/GenBank/DDBJ databases">
        <authorList>
            <person name="Zhirakovskaya E."/>
        </authorList>
    </citation>
    <scope>NUCLEOTIDE SEQUENCE</scope>
</reference>
<dbReference type="PANTHER" id="PTHR42673">
    <property type="entry name" value="MALEYLACETOACETATE ISOMERASE"/>
    <property type="match status" value="1"/>
</dbReference>
<dbReference type="PROSITE" id="PS50404">
    <property type="entry name" value="GST_NTER"/>
    <property type="match status" value="1"/>
</dbReference>